<organism evidence="7">
    <name type="scientific">hydrothermal vent metagenome</name>
    <dbReference type="NCBI Taxonomy" id="652676"/>
    <lineage>
        <taxon>unclassified sequences</taxon>
        <taxon>metagenomes</taxon>
        <taxon>ecological metagenomes</taxon>
    </lineage>
</organism>
<accession>A0A3B1CU90</accession>
<comment type="similarity">
    <text evidence="2">Belongs to the CarA family.</text>
</comment>
<dbReference type="PRINTS" id="PR00099">
    <property type="entry name" value="CPSGATASE"/>
</dbReference>
<dbReference type="AlphaFoldDB" id="A0A3B1CU90"/>
<dbReference type="EC" id="6.3.5.5" evidence="3"/>
<dbReference type="PANTHER" id="PTHR43418">
    <property type="entry name" value="MULTIFUNCTIONAL TRYPTOPHAN BIOSYNTHESIS PROTEIN-RELATED"/>
    <property type="match status" value="1"/>
</dbReference>
<dbReference type="Gene3D" id="3.40.50.880">
    <property type="match status" value="1"/>
</dbReference>
<sequence length="150" mass="16274">VMQFSPGGIFLSNGPGDPSAAQYVADKVKKLIGHKPIFGICLGHQMLSLALGAKTYKLKFGHHGGNQPVKDLKTGKVEITSQNHNYAVDSDTLPQGVDVTHINLNDNTVEGIECKEKKLFSVQYHPEASPGPHDAKYLFQRFSELMGEGG</sequence>
<dbReference type="GO" id="GO:0004088">
    <property type="term" value="F:carbamoyl-phosphate synthase (glutamine-hydrolyzing) activity"/>
    <property type="evidence" value="ECO:0007669"/>
    <property type="project" value="UniProtKB-EC"/>
</dbReference>
<proteinExistence type="inferred from homology"/>
<dbReference type="InterPro" id="IPR050472">
    <property type="entry name" value="Anth_synth/Amidotransfase"/>
</dbReference>
<dbReference type="InterPro" id="IPR029062">
    <property type="entry name" value="Class_I_gatase-like"/>
</dbReference>
<comment type="pathway">
    <text evidence="1">Amino-acid biosynthesis; L-arginine biosynthesis; carbamoyl phosphate from bicarbonate: step 1/1.</text>
</comment>
<dbReference type="PANTHER" id="PTHR43418:SF7">
    <property type="entry name" value="CARBAMOYL-PHOSPHATE SYNTHASE SMALL CHAIN"/>
    <property type="match status" value="1"/>
</dbReference>
<evidence type="ECO:0000313" key="7">
    <source>
        <dbReference type="EMBL" id="VAX26210.1"/>
    </source>
</evidence>
<keyword evidence="4" id="KW-0315">Glutamine amidotransferase</keyword>
<feature type="domain" description="Glutamine amidotransferase" evidence="6">
    <location>
        <begin position="5"/>
        <end position="143"/>
    </location>
</feature>
<protein>
    <recommendedName>
        <fullName evidence="3">carbamoyl-phosphate synthase (glutamine-hydrolyzing)</fullName>
        <ecNumber evidence="3">6.3.5.5</ecNumber>
    </recommendedName>
</protein>
<reference evidence="7" key="1">
    <citation type="submission" date="2018-06" db="EMBL/GenBank/DDBJ databases">
        <authorList>
            <person name="Zhirakovskaya E."/>
        </authorList>
    </citation>
    <scope>NUCLEOTIDE SEQUENCE</scope>
</reference>
<evidence type="ECO:0000259" key="6">
    <source>
        <dbReference type="Pfam" id="PF00117"/>
    </source>
</evidence>
<dbReference type="Pfam" id="PF00117">
    <property type="entry name" value="GATase"/>
    <property type="match status" value="1"/>
</dbReference>
<gene>
    <name evidence="7" type="ORF">MNBD_NITROSPINAE02-824</name>
</gene>
<evidence type="ECO:0000256" key="1">
    <source>
        <dbReference type="ARBA" id="ARBA00005077"/>
    </source>
</evidence>
<dbReference type="PROSITE" id="PS51273">
    <property type="entry name" value="GATASE_TYPE_1"/>
    <property type="match status" value="1"/>
</dbReference>
<name>A0A3B1CU90_9ZZZZ</name>
<dbReference type="SUPFAM" id="SSF52317">
    <property type="entry name" value="Class I glutamine amidotransferase-like"/>
    <property type="match status" value="1"/>
</dbReference>
<dbReference type="PRINTS" id="PR00096">
    <property type="entry name" value="GATASE"/>
</dbReference>
<evidence type="ECO:0000256" key="5">
    <source>
        <dbReference type="ARBA" id="ARBA00048816"/>
    </source>
</evidence>
<comment type="catalytic activity">
    <reaction evidence="5">
        <text>hydrogencarbonate + L-glutamine + 2 ATP + H2O = carbamoyl phosphate + L-glutamate + 2 ADP + phosphate + 2 H(+)</text>
        <dbReference type="Rhea" id="RHEA:18633"/>
        <dbReference type="ChEBI" id="CHEBI:15377"/>
        <dbReference type="ChEBI" id="CHEBI:15378"/>
        <dbReference type="ChEBI" id="CHEBI:17544"/>
        <dbReference type="ChEBI" id="CHEBI:29985"/>
        <dbReference type="ChEBI" id="CHEBI:30616"/>
        <dbReference type="ChEBI" id="CHEBI:43474"/>
        <dbReference type="ChEBI" id="CHEBI:58228"/>
        <dbReference type="ChEBI" id="CHEBI:58359"/>
        <dbReference type="ChEBI" id="CHEBI:456216"/>
        <dbReference type="EC" id="6.3.5.5"/>
    </reaction>
</comment>
<evidence type="ECO:0000256" key="4">
    <source>
        <dbReference type="ARBA" id="ARBA00022962"/>
    </source>
</evidence>
<dbReference type="CDD" id="cd01744">
    <property type="entry name" value="GATase1_CPSase"/>
    <property type="match status" value="1"/>
</dbReference>
<evidence type="ECO:0000256" key="3">
    <source>
        <dbReference type="ARBA" id="ARBA00012738"/>
    </source>
</evidence>
<dbReference type="InterPro" id="IPR035686">
    <property type="entry name" value="CPSase_GATase1"/>
</dbReference>
<dbReference type="InterPro" id="IPR017926">
    <property type="entry name" value="GATASE"/>
</dbReference>
<dbReference type="EMBL" id="UOGE01000119">
    <property type="protein sequence ID" value="VAX26210.1"/>
    <property type="molecule type" value="Genomic_DNA"/>
</dbReference>
<evidence type="ECO:0000256" key="2">
    <source>
        <dbReference type="ARBA" id="ARBA00007800"/>
    </source>
</evidence>
<dbReference type="PRINTS" id="PR00097">
    <property type="entry name" value="ANTSNTHASEII"/>
</dbReference>
<keyword evidence="7" id="KW-0436">Ligase</keyword>
<feature type="non-terminal residue" evidence="7">
    <location>
        <position position="1"/>
    </location>
</feature>